<accession>A0AAW0NIL5</accession>
<name>A0AAW0NIL5_9GOBI</name>
<dbReference type="GO" id="GO:0016740">
    <property type="term" value="F:transferase activity"/>
    <property type="evidence" value="ECO:0007669"/>
    <property type="project" value="UniProtKB-KW"/>
</dbReference>
<dbReference type="SMART" id="SM00647">
    <property type="entry name" value="IBR"/>
    <property type="match status" value="2"/>
</dbReference>
<keyword evidence="4" id="KW-0863">Zinc-finger</keyword>
<reference evidence="9" key="1">
    <citation type="submission" date="2024-04" db="EMBL/GenBank/DDBJ databases">
        <title>Salinicola lusitanus LLJ914,a marine bacterium isolated from the Okinawa Trough.</title>
        <authorList>
            <person name="Li J."/>
        </authorList>
    </citation>
    <scope>NUCLEOTIDE SEQUENCE [LARGE SCALE GENOMIC DNA]</scope>
</reference>
<evidence type="ECO:0000256" key="3">
    <source>
        <dbReference type="ARBA" id="ARBA00022737"/>
    </source>
</evidence>
<evidence type="ECO:0000259" key="7">
    <source>
        <dbReference type="PROSITE" id="PS51873"/>
    </source>
</evidence>
<dbReference type="Proteomes" id="UP001460270">
    <property type="component" value="Unassembled WGS sequence"/>
</dbReference>
<feature type="domain" description="RING-type" evidence="7">
    <location>
        <begin position="71"/>
        <end position="297"/>
    </location>
</feature>
<evidence type="ECO:0000256" key="5">
    <source>
        <dbReference type="ARBA" id="ARBA00022786"/>
    </source>
</evidence>
<evidence type="ECO:0000256" key="6">
    <source>
        <dbReference type="ARBA" id="ARBA00022833"/>
    </source>
</evidence>
<keyword evidence="1" id="KW-0808">Transferase</keyword>
<dbReference type="PROSITE" id="PS51873">
    <property type="entry name" value="TRIAD"/>
    <property type="match status" value="1"/>
</dbReference>
<protein>
    <recommendedName>
        <fullName evidence="7">RING-type domain-containing protein</fullName>
    </recommendedName>
</protein>
<keyword evidence="6" id="KW-0862">Zinc</keyword>
<proteinExistence type="predicted"/>
<comment type="caution">
    <text evidence="8">The sequence shown here is derived from an EMBL/GenBank/DDBJ whole genome shotgun (WGS) entry which is preliminary data.</text>
</comment>
<dbReference type="Pfam" id="PF01485">
    <property type="entry name" value="IBR"/>
    <property type="match status" value="1"/>
</dbReference>
<evidence type="ECO:0000256" key="2">
    <source>
        <dbReference type="ARBA" id="ARBA00022723"/>
    </source>
</evidence>
<evidence type="ECO:0000256" key="4">
    <source>
        <dbReference type="ARBA" id="ARBA00022771"/>
    </source>
</evidence>
<keyword evidence="2" id="KW-0479">Metal-binding</keyword>
<keyword evidence="5" id="KW-0833">Ubl conjugation pathway</keyword>
<sequence>MCDADDDDDDDDDDVCVSVCVSVCLCLLRLKVKVKQLSLNLKMECKLRTQGGEAEKIYNSKEILVDFTDGEDEHDFLCVGYSSRRALMSCGHSVTPQSLTNWCQRQLDQGSISFVCGVCDAEWSFEDVCKMALLSDEEKDRFEQEMFRNKADKDPNNAWCPSCSSLVIRTDPENLCMKCPRCSVEKERDYTFCFQCLREWKGPAPRSDRCDNDGCVNQALVILKTCPNIEFSYVRDVSNCPSVRACPSCGLLVQHSGKQCKNIMCPGCRVEFCFMCLKISTECLKTSDYSMPCSSGVAPRQTSLPVRR</sequence>
<dbReference type="InterPro" id="IPR044066">
    <property type="entry name" value="TRIAD_supradom"/>
</dbReference>
<evidence type="ECO:0000256" key="1">
    <source>
        <dbReference type="ARBA" id="ARBA00022679"/>
    </source>
</evidence>
<keyword evidence="3" id="KW-0677">Repeat</keyword>
<gene>
    <name evidence="8" type="ORF">WMY93_019032</name>
</gene>
<dbReference type="GO" id="GO:0008270">
    <property type="term" value="F:zinc ion binding"/>
    <property type="evidence" value="ECO:0007669"/>
    <property type="project" value="UniProtKB-KW"/>
</dbReference>
<dbReference type="AlphaFoldDB" id="A0AAW0NIL5"/>
<dbReference type="InterPro" id="IPR002867">
    <property type="entry name" value="IBR_dom"/>
</dbReference>
<dbReference type="EMBL" id="JBBPFD010000014">
    <property type="protein sequence ID" value="KAK7898179.1"/>
    <property type="molecule type" value="Genomic_DNA"/>
</dbReference>
<organism evidence="8 9">
    <name type="scientific">Mugilogobius chulae</name>
    <name type="common">yellowstripe goby</name>
    <dbReference type="NCBI Taxonomy" id="88201"/>
    <lineage>
        <taxon>Eukaryota</taxon>
        <taxon>Metazoa</taxon>
        <taxon>Chordata</taxon>
        <taxon>Craniata</taxon>
        <taxon>Vertebrata</taxon>
        <taxon>Euteleostomi</taxon>
        <taxon>Actinopterygii</taxon>
        <taxon>Neopterygii</taxon>
        <taxon>Teleostei</taxon>
        <taxon>Neoteleostei</taxon>
        <taxon>Acanthomorphata</taxon>
        <taxon>Gobiaria</taxon>
        <taxon>Gobiiformes</taxon>
        <taxon>Gobioidei</taxon>
        <taxon>Gobiidae</taxon>
        <taxon>Gobionellinae</taxon>
        <taxon>Mugilogobius</taxon>
    </lineage>
</organism>
<keyword evidence="9" id="KW-1185">Reference proteome</keyword>
<evidence type="ECO:0000313" key="9">
    <source>
        <dbReference type="Proteomes" id="UP001460270"/>
    </source>
</evidence>
<evidence type="ECO:0000313" key="8">
    <source>
        <dbReference type="EMBL" id="KAK7898179.1"/>
    </source>
</evidence>
<dbReference type="SUPFAM" id="SSF57850">
    <property type="entry name" value="RING/U-box"/>
    <property type="match status" value="2"/>
</dbReference>